<dbReference type="EMBL" id="BLLK01000047">
    <property type="protein sequence ID" value="GFH54736.1"/>
    <property type="molecule type" value="Genomic_DNA"/>
</dbReference>
<proteinExistence type="predicted"/>
<evidence type="ECO:0000313" key="4">
    <source>
        <dbReference type="Proteomes" id="UP001054902"/>
    </source>
</evidence>
<feature type="domain" description="Lipoyl-binding" evidence="2">
    <location>
        <begin position="60"/>
        <end position="123"/>
    </location>
</feature>
<evidence type="ECO:0000256" key="1">
    <source>
        <dbReference type="SAM" id="MobiDB-lite"/>
    </source>
</evidence>
<dbReference type="InterPro" id="IPR000089">
    <property type="entry name" value="Biotin_lipoyl"/>
</dbReference>
<dbReference type="Gene3D" id="2.40.50.100">
    <property type="match status" value="1"/>
</dbReference>
<dbReference type="GO" id="GO:0045254">
    <property type="term" value="C:pyruvate dehydrogenase complex"/>
    <property type="evidence" value="ECO:0007669"/>
    <property type="project" value="InterPro"/>
</dbReference>
<dbReference type="InterPro" id="IPR045257">
    <property type="entry name" value="E2/Pdx1"/>
</dbReference>
<keyword evidence="4" id="KW-1185">Reference proteome</keyword>
<feature type="compositionally biased region" description="Basic and acidic residues" evidence="1">
    <location>
        <begin position="30"/>
        <end position="43"/>
    </location>
</feature>
<dbReference type="CDD" id="cd06849">
    <property type="entry name" value="lipoyl_domain"/>
    <property type="match status" value="1"/>
</dbReference>
<comment type="caution">
    <text evidence="3">The sequence shown here is derived from an EMBL/GenBank/DDBJ whole genome shotgun (WGS) entry which is preliminary data.</text>
</comment>
<dbReference type="PANTHER" id="PTHR23151">
    <property type="entry name" value="DIHYDROLIPOAMIDE ACETYL/SUCCINYL-TRANSFERASE-RELATED"/>
    <property type="match status" value="1"/>
</dbReference>
<dbReference type="Pfam" id="PF00364">
    <property type="entry name" value="Biotin_lipoyl"/>
    <property type="match status" value="1"/>
</dbReference>
<dbReference type="Proteomes" id="UP001054902">
    <property type="component" value="Unassembled WGS sequence"/>
</dbReference>
<feature type="region of interest" description="Disordered" evidence="1">
    <location>
        <begin position="1"/>
        <end position="43"/>
    </location>
</feature>
<dbReference type="InterPro" id="IPR011053">
    <property type="entry name" value="Single_hybrid_motif"/>
</dbReference>
<evidence type="ECO:0000313" key="3">
    <source>
        <dbReference type="EMBL" id="GFH54736.1"/>
    </source>
</evidence>
<organism evidence="3 4">
    <name type="scientific">Chaetoceros tenuissimus</name>
    <dbReference type="NCBI Taxonomy" id="426638"/>
    <lineage>
        <taxon>Eukaryota</taxon>
        <taxon>Sar</taxon>
        <taxon>Stramenopiles</taxon>
        <taxon>Ochrophyta</taxon>
        <taxon>Bacillariophyta</taxon>
        <taxon>Coscinodiscophyceae</taxon>
        <taxon>Chaetocerotophycidae</taxon>
        <taxon>Chaetocerotales</taxon>
        <taxon>Chaetocerotaceae</taxon>
        <taxon>Chaetoceros</taxon>
    </lineage>
</organism>
<accession>A0AAD3H932</accession>
<dbReference type="SUPFAM" id="SSF51230">
    <property type="entry name" value="Single hybrid motif"/>
    <property type="match status" value="1"/>
</dbReference>
<sequence length="140" mass="15777">MNVRTFADDGKKASESGDEATVNISFDGADPDKPTEQEQENQKQLEETINIEEYTQELVIELPDVGDDNTRGKVIKWYKQEGDVVHPNDTICDIETSLFTFGMDVEDESEGIMKEILVQEGDEEHLPGTAICKIMHKPME</sequence>
<dbReference type="PANTHER" id="PTHR23151:SF90">
    <property type="entry name" value="DIHYDROLIPOYLLYSINE-RESIDUE ACETYLTRANSFERASE COMPONENT OF PYRUVATE DEHYDROGENASE COMPLEX, MITOCHONDRIAL-RELATED"/>
    <property type="match status" value="1"/>
</dbReference>
<gene>
    <name evidence="3" type="ORF">CTEN210_11212</name>
</gene>
<evidence type="ECO:0000259" key="2">
    <source>
        <dbReference type="Pfam" id="PF00364"/>
    </source>
</evidence>
<feature type="compositionally biased region" description="Basic and acidic residues" evidence="1">
    <location>
        <begin position="1"/>
        <end position="15"/>
    </location>
</feature>
<reference evidence="3 4" key="1">
    <citation type="journal article" date="2021" name="Sci. Rep.">
        <title>The genome of the diatom Chaetoceros tenuissimus carries an ancient integrated fragment of an extant virus.</title>
        <authorList>
            <person name="Hongo Y."/>
            <person name="Kimura K."/>
            <person name="Takaki Y."/>
            <person name="Yoshida Y."/>
            <person name="Baba S."/>
            <person name="Kobayashi G."/>
            <person name="Nagasaki K."/>
            <person name="Hano T."/>
            <person name="Tomaru Y."/>
        </authorList>
    </citation>
    <scope>NUCLEOTIDE SEQUENCE [LARGE SCALE GENOMIC DNA]</scope>
    <source>
        <strain evidence="3 4">NIES-3715</strain>
    </source>
</reference>
<dbReference type="AlphaFoldDB" id="A0AAD3H932"/>
<dbReference type="GO" id="GO:0006086">
    <property type="term" value="P:pyruvate decarboxylation to acetyl-CoA"/>
    <property type="evidence" value="ECO:0007669"/>
    <property type="project" value="InterPro"/>
</dbReference>
<name>A0AAD3H932_9STRA</name>
<protein>
    <recommendedName>
        <fullName evidence="2">Lipoyl-binding domain-containing protein</fullName>
    </recommendedName>
</protein>